<evidence type="ECO:0000256" key="1">
    <source>
        <dbReference type="ARBA" id="ARBA00001971"/>
    </source>
</evidence>
<sequence length="575" mass="64997">MQTSCKGMWGRAAISAKLTRFPWLQTTPDFAALLEMLSRSKCTSVLRRSIQSGSGSCVSSSVRSRSANLALEERHCCLTYRRRISTETVAEMSEEESYRAAKPFNTIPGPRGPYSIPYIGTRLLFKPFSDYPMEGIGHVLNGLHEVYGPIVRVRMRSQWVVLLEDINDIQTVFRKQEKFPYRVPVQPDLTYAERENPRLHRLTNVQNTNHIFDSNGEEWQRIRSPLNVRLNRPTSAVGYLSSQEAVAVDFAHSLYRLQSASPQVLQELFFGYAAESIAVVCFNKRLGFLSAQGEPNEEALRLLQCYKAINTAVSDCMFGKRFLYLFFRDSFYRRYSEARAATLSHADTCIKEAMLELEKMKREGTLEEDEPNFLLSLLSEKTFDYLDVLGVVDQFMTAGSDSEKLAAEILGELGPHGALTADALNRLTYMKAAVNESMRIHYPVPAGPRRKLPFDTVLSGYQVPKGTNAIANSSRVAISPLCYDEPARYLPERWLRKDGGQRDRAIPPLAHVPFGFGPRMCIGRRFALQEMYLAVVKVLQAYRIGLQDNEGHLETTFTPFCGPAKPVAFTFTPRQ</sequence>
<evidence type="ECO:0000256" key="4">
    <source>
        <dbReference type="ARBA" id="ARBA00022723"/>
    </source>
</evidence>
<dbReference type="InterPro" id="IPR050479">
    <property type="entry name" value="CYP11_CYP27_families"/>
</dbReference>
<keyword evidence="6 8" id="KW-0408">Iron</keyword>
<evidence type="ECO:0000256" key="7">
    <source>
        <dbReference type="ARBA" id="ARBA00023033"/>
    </source>
</evidence>
<dbReference type="PROSITE" id="PS00086">
    <property type="entry name" value="CYTOCHROME_P450"/>
    <property type="match status" value="1"/>
</dbReference>
<keyword evidence="4 8" id="KW-0479">Metal-binding</keyword>
<comment type="cofactor">
    <cofactor evidence="1 8">
        <name>heme</name>
        <dbReference type="ChEBI" id="CHEBI:30413"/>
    </cofactor>
</comment>
<dbReference type="PRINTS" id="PR00385">
    <property type="entry name" value="P450"/>
</dbReference>
<dbReference type="Pfam" id="PF00067">
    <property type="entry name" value="p450"/>
    <property type="match status" value="2"/>
</dbReference>
<protein>
    <recommendedName>
        <fullName evidence="12">Cytochrome P450</fullName>
    </recommendedName>
</protein>
<evidence type="ECO:0000256" key="8">
    <source>
        <dbReference type="PIRSR" id="PIRSR602401-1"/>
    </source>
</evidence>
<keyword evidence="3 8" id="KW-0349">Heme</keyword>
<comment type="caution">
    <text evidence="10">The sequence shown here is derived from an EMBL/GenBank/DDBJ whole genome shotgun (WGS) entry which is preliminary data.</text>
</comment>
<accession>A0ABD0KZZ6</accession>
<evidence type="ECO:0000313" key="11">
    <source>
        <dbReference type="Proteomes" id="UP001519460"/>
    </source>
</evidence>
<proteinExistence type="inferred from homology"/>
<keyword evidence="5 9" id="KW-0560">Oxidoreductase</keyword>
<evidence type="ECO:0000256" key="3">
    <source>
        <dbReference type="ARBA" id="ARBA00022617"/>
    </source>
</evidence>
<dbReference type="Gene3D" id="1.10.630.10">
    <property type="entry name" value="Cytochrome P450"/>
    <property type="match status" value="1"/>
</dbReference>
<reference evidence="10 11" key="1">
    <citation type="journal article" date="2023" name="Sci. Data">
        <title>Genome assembly of the Korean intertidal mud-creeper Batillaria attramentaria.</title>
        <authorList>
            <person name="Patra A.K."/>
            <person name="Ho P.T."/>
            <person name="Jun S."/>
            <person name="Lee S.J."/>
            <person name="Kim Y."/>
            <person name="Won Y.J."/>
        </authorList>
    </citation>
    <scope>NUCLEOTIDE SEQUENCE [LARGE SCALE GENOMIC DNA]</scope>
    <source>
        <strain evidence="10">Wonlab-2016</strain>
    </source>
</reference>
<dbReference type="AlphaFoldDB" id="A0ABD0KZZ6"/>
<comment type="similarity">
    <text evidence="2 9">Belongs to the cytochrome P450 family.</text>
</comment>
<feature type="binding site" description="axial binding residue" evidence="8">
    <location>
        <position position="521"/>
    </location>
    <ligand>
        <name>heme</name>
        <dbReference type="ChEBI" id="CHEBI:30413"/>
    </ligand>
    <ligandPart>
        <name>Fe</name>
        <dbReference type="ChEBI" id="CHEBI:18248"/>
    </ligandPart>
</feature>
<dbReference type="InterPro" id="IPR001128">
    <property type="entry name" value="Cyt_P450"/>
</dbReference>
<dbReference type="EMBL" id="JACVVK020000102">
    <property type="protein sequence ID" value="KAK7492591.1"/>
    <property type="molecule type" value="Genomic_DNA"/>
</dbReference>
<evidence type="ECO:0000256" key="9">
    <source>
        <dbReference type="RuleBase" id="RU000461"/>
    </source>
</evidence>
<dbReference type="PRINTS" id="PR00463">
    <property type="entry name" value="EP450I"/>
</dbReference>
<evidence type="ECO:0000313" key="10">
    <source>
        <dbReference type="EMBL" id="KAK7492591.1"/>
    </source>
</evidence>
<dbReference type="InterPro" id="IPR002401">
    <property type="entry name" value="Cyt_P450_E_grp-I"/>
</dbReference>
<keyword evidence="7 9" id="KW-0503">Monooxygenase</keyword>
<dbReference type="PANTHER" id="PTHR24279">
    <property type="entry name" value="CYTOCHROME P450"/>
    <property type="match status" value="1"/>
</dbReference>
<evidence type="ECO:0000256" key="5">
    <source>
        <dbReference type="ARBA" id="ARBA00023002"/>
    </source>
</evidence>
<keyword evidence="11" id="KW-1185">Reference proteome</keyword>
<dbReference type="InterPro" id="IPR036396">
    <property type="entry name" value="Cyt_P450_sf"/>
</dbReference>
<dbReference type="Proteomes" id="UP001519460">
    <property type="component" value="Unassembled WGS sequence"/>
</dbReference>
<evidence type="ECO:0008006" key="12">
    <source>
        <dbReference type="Google" id="ProtNLM"/>
    </source>
</evidence>
<gene>
    <name evidence="10" type="ORF">BaRGS_00016257</name>
</gene>
<dbReference type="GO" id="GO:0046872">
    <property type="term" value="F:metal ion binding"/>
    <property type="evidence" value="ECO:0007669"/>
    <property type="project" value="UniProtKB-KW"/>
</dbReference>
<organism evidence="10 11">
    <name type="scientific">Batillaria attramentaria</name>
    <dbReference type="NCBI Taxonomy" id="370345"/>
    <lineage>
        <taxon>Eukaryota</taxon>
        <taxon>Metazoa</taxon>
        <taxon>Spiralia</taxon>
        <taxon>Lophotrochozoa</taxon>
        <taxon>Mollusca</taxon>
        <taxon>Gastropoda</taxon>
        <taxon>Caenogastropoda</taxon>
        <taxon>Sorbeoconcha</taxon>
        <taxon>Cerithioidea</taxon>
        <taxon>Batillariidae</taxon>
        <taxon>Batillaria</taxon>
    </lineage>
</organism>
<evidence type="ECO:0000256" key="6">
    <source>
        <dbReference type="ARBA" id="ARBA00023004"/>
    </source>
</evidence>
<dbReference type="CDD" id="cd11054">
    <property type="entry name" value="CYP24A1-like"/>
    <property type="match status" value="1"/>
</dbReference>
<dbReference type="InterPro" id="IPR017972">
    <property type="entry name" value="Cyt_P450_CS"/>
</dbReference>
<name>A0ABD0KZZ6_9CAEN</name>
<dbReference type="PANTHER" id="PTHR24279:SF120">
    <property type="entry name" value="CYTOCHROME P450"/>
    <property type="match status" value="1"/>
</dbReference>
<dbReference type="SUPFAM" id="SSF48264">
    <property type="entry name" value="Cytochrome P450"/>
    <property type="match status" value="1"/>
</dbReference>
<dbReference type="GO" id="GO:0004497">
    <property type="term" value="F:monooxygenase activity"/>
    <property type="evidence" value="ECO:0007669"/>
    <property type="project" value="UniProtKB-KW"/>
</dbReference>
<evidence type="ECO:0000256" key="2">
    <source>
        <dbReference type="ARBA" id="ARBA00010617"/>
    </source>
</evidence>